<comment type="caution">
    <text evidence="3">The sequence shown here is derived from an EMBL/GenBank/DDBJ whole genome shotgun (WGS) entry which is preliminary data.</text>
</comment>
<dbReference type="AlphaFoldDB" id="A0A368Y363"/>
<evidence type="ECO:0000313" key="4">
    <source>
        <dbReference type="Proteomes" id="UP000252585"/>
    </source>
</evidence>
<dbReference type="Gene3D" id="3.40.50.720">
    <property type="entry name" value="NAD(P)-binding Rossmann-like Domain"/>
    <property type="match status" value="1"/>
</dbReference>
<dbReference type="PROSITE" id="PS51202">
    <property type="entry name" value="RCK_C"/>
    <property type="match status" value="1"/>
</dbReference>
<keyword evidence="4" id="KW-1185">Reference proteome</keyword>
<dbReference type="OrthoDB" id="9776294at2"/>
<dbReference type="Gene3D" id="3.30.70.1450">
    <property type="entry name" value="Regulator of K+ conductance, C-terminal domain"/>
    <property type="match status" value="1"/>
</dbReference>
<dbReference type="Proteomes" id="UP000252585">
    <property type="component" value="Unassembled WGS sequence"/>
</dbReference>
<dbReference type="InterPro" id="IPR003148">
    <property type="entry name" value="RCK_N"/>
</dbReference>
<protein>
    <submittedName>
        <fullName evidence="3">Trk system potassium uptake protein TrkA</fullName>
    </submittedName>
</protein>
<feature type="domain" description="RCK C-terminal" evidence="2">
    <location>
        <begin position="135"/>
        <end position="219"/>
    </location>
</feature>
<dbReference type="Pfam" id="PF02254">
    <property type="entry name" value="TrkA_N"/>
    <property type="match status" value="1"/>
</dbReference>
<reference evidence="3 4" key="1">
    <citation type="submission" date="2018-07" db="EMBL/GenBank/DDBJ databases">
        <title>Genomic Encyclopedia of Type Strains, Phase IV (KMG-IV): sequencing the most valuable type-strain genomes for metagenomic binning, comparative biology and taxonomic classification.</title>
        <authorList>
            <person name="Goeker M."/>
        </authorList>
    </citation>
    <scope>NUCLEOTIDE SEQUENCE [LARGE SCALE GENOMIC DNA]</scope>
    <source>
        <strain evidence="3 4">DSM 27696</strain>
    </source>
</reference>
<name>A0A368Y363_9BACI</name>
<dbReference type="PANTHER" id="PTHR43833">
    <property type="entry name" value="POTASSIUM CHANNEL PROTEIN 2-RELATED-RELATED"/>
    <property type="match status" value="1"/>
</dbReference>
<evidence type="ECO:0000259" key="1">
    <source>
        <dbReference type="PROSITE" id="PS51201"/>
    </source>
</evidence>
<dbReference type="InterPro" id="IPR006037">
    <property type="entry name" value="RCK_C"/>
</dbReference>
<evidence type="ECO:0000313" key="3">
    <source>
        <dbReference type="EMBL" id="RCW73267.1"/>
    </source>
</evidence>
<dbReference type="InterPro" id="IPR050721">
    <property type="entry name" value="Trk_Ktr_HKT_K-transport"/>
</dbReference>
<dbReference type="Pfam" id="PF02080">
    <property type="entry name" value="TrkA_C"/>
    <property type="match status" value="1"/>
</dbReference>
<feature type="domain" description="RCK N-terminal" evidence="1">
    <location>
        <begin position="2"/>
        <end position="118"/>
    </location>
</feature>
<dbReference type="SUPFAM" id="SSF116726">
    <property type="entry name" value="TrkA C-terminal domain-like"/>
    <property type="match status" value="1"/>
</dbReference>
<dbReference type="InterPro" id="IPR036291">
    <property type="entry name" value="NAD(P)-bd_dom_sf"/>
</dbReference>
<dbReference type="GO" id="GO:0008324">
    <property type="term" value="F:monoatomic cation transmembrane transporter activity"/>
    <property type="evidence" value="ECO:0007669"/>
    <property type="project" value="InterPro"/>
</dbReference>
<evidence type="ECO:0000259" key="2">
    <source>
        <dbReference type="PROSITE" id="PS51202"/>
    </source>
</evidence>
<organism evidence="3 4">
    <name type="scientific">Saliterribacillus persicus</name>
    <dbReference type="NCBI Taxonomy" id="930114"/>
    <lineage>
        <taxon>Bacteria</taxon>
        <taxon>Bacillati</taxon>
        <taxon>Bacillota</taxon>
        <taxon>Bacilli</taxon>
        <taxon>Bacillales</taxon>
        <taxon>Bacillaceae</taxon>
        <taxon>Saliterribacillus</taxon>
    </lineage>
</organism>
<sequence length="219" mass="24582">MKKHYAIFGLGQFGGSLVESFSDMNVEVLAVDIDPTKVSEYSKLATHAVQANGIDENSLKEIGVKNVDHAFVSFGENIEASILTSLLLKEIGVPKVWAKAQNSYHHKVLTKIGVDRVMHPEREMAKRIAQHVTNDNMVDFIELSKNHSIVEILAFDKLHNKTLTDLDIRDKYGCNIIAIQRNEETIVSPPAHQIINKNDVLIIIGRNKDIERFEKRGGD</sequence>
<dbReference type="GO" id="GO:0006813">
    <property type="term" value="P:potassium ion transport"/>
    <property type="evidence" value="ECO:0007669"/>
    <property type="project" value="InterPro"/>
</dbReference>
<dbReference type="PANTHER" id="PTHR43833:SF7">
    <property type="entry name" value="KTR SYSTEM POTASSIUM UPTAKE PROTEIN C"/>
    <property type="match status" value="1"/>
</dbReference>
<proteinExistence type="predicted"/>
<dbReference type="SUPFAM" id="SSF51735">
    <property type="entry name" value="NAD(P)-binding Rossmann-fold domains"/>
    <property type="match status" value="1"/>
</dbReference>
<dbReference type="EMBL" id="QPJJ01000004">
    <property type="protein sequence ID" value="RCW73267.1"/>
    <property type="molecule type" value="Genomic_DNA"/>
</dbReference>
<dbReference type="InterPro" id="IPR036721">
    <property type="entry name" value="RCK_C_sf"/>
</dbReference>
<dbReference type="PROSITE" id="PS51201">
    <property type="entry name" value="RCK_N"/>
    <property type="match status" value="1"/>
</dbReference>
<dbReference type="RefSeq" id="WP_114352386.1">
    <property type="nucleotide sequence ID" value="NZ_QPJJ01000004.1"/>
</dbReference>
<gene>
    <name evidence="3" type="ORF">DFR57_104265</name>
</gene>
<accession>A0A368Y363</accession>